<feature type="non-terminal residue" evidence="1">
    <location>
        <position position="84"/>
    </location>
</feature>
<keyword evidence="2" id="KW-1185">Reference proteome</keyword>
<gene>
    <name evidence="1" type="ORF">EJB05_49782</name>
</gene>
<comment type="caution">
    <text evidence="1">The sequence shown here is derived from an EMBL/GenBank/DDBJ whole genome shotgun (WGS) entry which is preliminary data.</text>
</comment>
<proteinExistence type="predicted"/>
<dbReference type="AlphaFoldDB" id="A0A5J9T7N5"/>
<protein>
    <submittedName>
        <fullName evidence="1">Uncharacterized protein</fullName>
    </submittedName>
</protein>
<accession>A0A5J9T7N5</accession>
<sequence length="84" mass="9569">MSWNCRGLGLPRTVQELTTLVRAKSPKLVFICETRRSGKRRALQELEVCKIGREQNKVAHTLAQHACRFRESRVSFSGVPDCVQ</sequence>
<organism evidence="1 2">
    <name type="scientific">Eragrostis curvula</name>
    <name type="common">weeping love grass</name>
    <dbReference type="NCBI Taxonomy" id="38414"/>
    <lineage>
        <taxon>Eukaryota</taxon>
        <taxon>Viridiplantae</taxon>
        <taxon>Streptophyta</taxon>
        <taxon>Embryophyta</taxon>
        <taxon>Tracheophyta</taxon>
        <taxon>Spermatophyta</taxon>
        <taxon>Magnoliopsida</taxon>
        <taxon>Liliopsida</taxon>
        <taxon>Poales</taxon>
        <taxon>Poaceae</taxon>
        <taxon>PACMAD clade</taxon>
        <taxon>Chloridoideae</taxon>
        <taxon>Eragrostideae</taxon>
        <taxon>Eragrostidinae</taxon>
        <taxon>Eragrostis</taxon>
    </lineage>
</organism>
<feature type="non-terminal residue" evidence="1">
    <location>
        <position position="1"/>
    </location>
</feature>
<name>A0A5J9T7N5_9POAL</name>
<dbReference type="Proteomes" id="UP000324897">
    <property type="component" value="Unassembled WGS sequence"/>
</dbReference>
<evidence type="ECO:0000313" key="2">
    <source>
        <dbReference type="Proteomes" id="UP000324897"/>
    </source>
</evidence>
<reference evidence="1 2" key="1">
    <citation type="journal article" date="2019" name="Sci. Rep.">
        <title>A high-quality genome of Eragrostis curvula grass provides insights into Poaceae evolution and supports new strategies to enhance forage quality.</title>
        <authorList>
            <person name="Carballo J."/>
            <person name="Santos B.A.C.M."/>
            <person name="Zappacosta D."/>
            <person name="Garbus I."/>
            <person name="Selva J.P."/>
            <person name="Gallo C.A."/>
            <person name="Diaz A."/>
            <person name="Albertini E."/>
            <person name="Caccamo M."/>
            <person name="Echenique V."/>
        </authorList>
    </citation>
    <scope>NUCLEOTIDE SEQUENCE [LARGE SCALE GENOMIC DNA]</scope>
    <source>
        <strain evidence="2">cv. Victoria</strain>
        <tissue evidence="1">Leaf</tissue>
    </source>
</reference>
<evidence type="ECO:0000313" key="1">
    <source>
        <dbReference type="EMBL" id="TVU06561.1"/>
    </source>
</evidence>
<dbReference type="OrthoDB" id="694018at2759"/>
<dbReference type="Gramene" id="TVU06561">
    <property type="protein sequence ID" value="TVU06561"/>
    <property type="gene ID" value="EJB05_49782"/>
</dbReference>
<dbReference type="EMBL" id="RWGY01000051">
    <property type="protein sequence ID" value="TVU06561.1"/>
    <property type="molecule type" value="Genomic_DNA"/>
</dbReference>